<dbReference type="GO" id="GO:0005737">
    <property type="term" value="C:cytoplasm"/>
    <property type="evidence" value="ECO:0007669"/>
    <property type="project" value="TreeGrafter"/>
</dbReference>
<dbReference type="GO" id="GO:0008379">
    <property type="term" value="F:thioredoxin peroxidase activity"/>
    <property type="evidence" value="ECO:0007669"/>
    <property type="project" value="TreeGrafter"/>
</dbReference>
<evidence type="ECO:0000256" key="11">
    <source>
        <dbReference type="ARBA" id="ARBA00049091"/>
    </source>
</evidence>
<evidence type="ECO:0000256" key="10">
    <source>
        <dbReference type="ARBA" id="ARBA00042639"/>
    </source>
</evidence>
<keyword evidence="6" id="KW-1015">Disulfide bond</keyword>
<comment type="function">
    <text evidence="1">Thiol-specific peroxidase that catalyzes the reduction of hydrogen peroxide and organic hydroperoxides to water and alcohols, respectively. Plays a role in cell protection against oxidative stress by detoxifying peroxides and as sensor of hydrogen peroxide-mediated signaling events.</text>
</comment>
<dbReference type="InterPro" id="IPR036249">
    <property type="entry name" value="Thioredoxin-like_sf"/>
</dbReference>
<dbReference type="CDD" id="cd02970">
    <property type="entry name" value="PRX_like2"/>
    <property type="match status" value="1"/>
</dbReference>
<evidence type="ECO:0000256" key="6">
    <source>
        <dbReference type="ARBA" id="ARBA00023157"/>
    </source>
</evidence>
<evidence type="ECO:0000256" key="1">
    <source>
        <dbReference type="ARBA" id="ARBA00003330"/>
    </source>
</evidence>
<keyword evidence="5" id="KW-0560">Oxidoreductase</keyword>
<comment type="catalytic activity">
    <reaction evidence="11">
        <text>a hydroperoxide + [thioredoxin]-dithiol = an alcohol + [thioredoxin]-disulfide + H2O</text>
        <dbReference type="Rhea" id="RHEA:62620"/>
        <dbReference type="Rhea" id="RHEA-COMP:10698"/>
        <dbReference type="Rhea" id="RHEA-COMP:10700"/>
        <dbReference type="ChEBI" id="CHEBI:15377"/>
        <dbReference type="ChEBI" id="CHEBI:29950"/>
        <dbReference type="ChEBI" id="CHEBI:30879"/>
        <dbReference type="ChEBI" id="CHEBI:35924"/>
        <dbReference type="ChEBI" id="CHEBI:50058"/>
        <dbReference type="EC" id="1.11.1.24"/>
    </reaction>
</comment>
<dbReference type="SUPFAM" id="SSF52833">
    <property type="entry name" value="Thioredoxin-like"/>
    <property type="match status" value="1"/>
</dbReference>
<evidence type="ECO:0000259" key="12">
    <source>
        <dbReference type="PROSITE" id="PS51352"/>
    </source>
</evidence>
<dbReference type="InterPro" id="IPR013766">
    <property type="entry name" value="Thioredoxin_domain"/>
</dbReference>
<proteinExistence type="inferred from homology"/>
<dbReference type="GO" id="GO:0045454">
    <property type="term" value="P:cell redox homeostasis"/>
    <property type="evidence" value="ECO:0007669"/>
    <property type="project" value="TreeGrafter"/>
</dbReference>
<evidence type="ECO:0000313" key="14">
    <source>
        <dbReference type="Proteomes" id="UP000195221"/>
    </source>
</evidence>
<dbReference type="EMBL" id="NBTZ01000161">
    <property type="protein sequence ID" value="OTP66389.1"/>
    <property type="molecule type" value="Genomic_DNA"/>
</dbReference>
<gene>
    <name evidence="13" type="ORF">PAMC26577_38030</name>
</gene>
<dbReference type="GO" id="GO:0034599">
    <property type="term" value="P:cellular response to oxidative stress"/>
    <property type="evidence" value="ECO:0007669"/>
    <property type="project" value="TreeGrafter"/>
</dbReference>
<feature type="domain" description="Thioredoxin" evidence="12">
    <location>
        <begin position="43"/>
        <end position="216"/>
    </location>
</feature>
<dbReference type="Pfam" id="PF00578">
    <property type="entry name" value="AhpC-TSA"/>
    <property type="match status" value="1"/>
</dbReference>
<comment type="similarity">
    <text evidence="9">Belongs to the peroxiredoxin family. BCP/PrxQ subfamily.</text>
</comment>
<reference evidence="13 14" key="1">
    <citation type="submission" date="2017-03" db="EMBL/GenBank/DDBJ databases">
        <title>Genome analysis of strain PAMC 26577.</title>
        <authorList>
            <person name="Oh H.-M."/>
            <person name="Yang J.-A."/>
        </authorList>
    </citation>
    <scope>NUCLEOTIDE SEQUENCE [LARGE SCALE GENOMIC DNA]</scope>
    <source>
        <strain evidence="13 14">PAMC 26577</strain>
    </source>
</reference>
<protein>
    <recommendedName>
        <fullName evidence="2">thioredoxin-dependent peroxiredoxin</fullName>
        <ecNumber evidence="2">1.11.1.24</ecNumber>
    </recommendedName>
    <alternativeName>
        <fullName evidence="8">Thioredoxin peroxidase</fullName>
    </alternativeName>
    <alternativeName>
        <fullName evidence="10">Thioredoxin-dependent peroxiredoxin Bcp</fullName>
    </alternativeName>
</protein>
<dbReference type="EC" id="1.11.1.24" evidence="2"/>
<accession>A0A242M5C1</accession>
<comment type="caution">
    <text evidence="13">The sequence shown here is derived from an EMBL/GenBank/DDBJ whole genome shotgun (WGS) entry which is preliminary data.</text>
</comment>
<evidence type="ECO:0000256" key="8">
    <source>
        <dbReference type="ARBA" id="ARBA00032824"/>
    </source>
</evidence>
<dbReference type="InterPro" id="IPR000866">
    <property type="entry name" value="AhpC/TSA"/>
</dbReference>
<evidence type="ECO:0000256" key="9">
    <source>
        <dbReference type="ARBA" id="ARBA00038489"/>
    </source>
</evidence>
<dbReference type="Proteomes" id="UP000195221">
    <property type="component" value="Unassembled WGS sequence"/>
</dbReference>
<dbReference type="PANTHER" id="PTHR42801">
    <property type="entry name" value="THIOREDOXIN-DEPENDENT PEROXIDE REDUCTASE"/>
    <property type="match status" value="1"/>
</dbReference>
<dbReference type="Gene3D" id="3.40.30.10">
    <property type="entry name" value="Glutaredoxin"/>
    <property type="match status" value="1"/>
</dbReference>
<evidence type="ECO:0000256" key="5">
    <source>
        <dbReference type="ARBA" id="ARBA00023002"/>
    </source>
</evidence>
<dbReference type="PROSITE" id="PS51352">
    <property type="entry name" value="THIOREDOXIN_2"/>
    <property type="match status" value="1"/>
</dbReference>
<organism evidence="13 14">
    <name type="scientific">Caballeronia sordidicola</name>
    <name type="common">Burkholderia sordidicola</name>
    <dbReference type="NCBI Taxonomy" id="196367"/>
    <lineage>
        <taxon>Bacteria</taxon>
        <taxon>Pseudomonadati</taxon>
        <taxon>Pseudomonadota</taxon>
        <taxon>Betaproteobacteria</taxon>
        <taxon>Burkholderiales</taxon>
        <taxon>Burkholderiaceae</taxon>
        <taxon>Caballeronia</taxon>
    </lineage>
</organism>
<dbReference type="PANTHER" id="PTHR42801:SF7">
    <property type="entry name" value="SLL1159 PROTEIN"/>
    <property type="match status" value="1"/>
</dbReference>
<keyword evidence="4" id="KW-0049">Antioxidant</keyword>
<evidence type="ECO:0000313" key="13">
    <source>
        <dbReference type="EMBL" id="OTP66389.1"/>
    </source>
</evidence>
<evidence type="ECO:0000256" key="2">
    <source>
        <dbReference type="ARBA" id="ARBA00013017"/>
    </source>
</evidence>
<keyword evidence="3" id="KW-0575">Peroxidase</keyword>
<dbReference type="InterPro" id="IPR050924">
    <property type="entry name" value="Peroxiredoxin_BCP/PrxQ"/>
</dbReference>
<evidence type="ECO:0000256" key="3">
    <source>
        <dbReference type="ARBA" id="ARBA00022559"/>
    </source>
</evidence>
<name>A0A242M5C1_CABSO</name>
<evidence type="ECO:0000256" key="4">
    <source>
        <dbReference type="ARBA" id="ARBA00022862"/>
    </source>
</evidence>
<dbReference type="AlphaFoldDB" id="A0A242M5C1"/>
<evidence type="ECO:0000256" key="7">
    <source>
        <dbReference type="ARBA" id="ARBA00023284"/>
    </source>
</evidence>
<keyword evidence="7" id="KW-0676">Redox-active center</keyword>
<dbReference type="RefSeq" id="WP_062174851.1">
    <property type="nucleotide sequence ID" value="NZ_NBTZ01000161.1"/>
</dbReference>
<sequence length="217" mass="23711">MELKQELAAFRTEYERTAPAERVALYDAKVEELQATFPIANVLAVGQHAPDFVLPGVAGQMFSLSDVLREGPAVVVFYRGGWCPYCNIQLRAFQRLLPQLAGLGASLVAISPQLPDGSMSTAERNALDFAVLSDAGNDVARSFGLVYSLPEELRQTLRSIGKVLPDINGEDGWELPVPATFVITKDRRIVFSHIDIDYRSRCAPNAVVSALRSICST</sequence>